<sequence>MKSGRRKGIEAHQQRSGRRAVGAAEAIKPLSEARTRDLATDWPIALYETLKAAGVQHMSYVPDAGHSTLIRLFNEDADVRTNVLTTEEEGVAISAGSWLGGKRSVLLMQSSGVGNCINMLSLPVQSRFPFLTLVTMRGEWAEFNPWQVPMGRATQASLEAIGLTVLRAETGADLIDTVEQAATMAFDADQQVAVLIGQRLLGKKKW</sequence>
<dbReference type="Gene3D" id="3.40.50.970">
    <property type="match status" value="1"/>
</dbReference>
<dbReference type="AlphaFoldDB" id="A0A8J7UM32"/>
<evidence type="ECO:0000256" key="1">
    <source>
        <dbReference type="ARBA" id="ARBA00022793"/>
    </source>
</evidence>
<protein>
    <submittedName>
        <fullName evidence="3">Phosphonopyruvate decarboxylase</fullName>
    </submittedName>
</protein>
<dbReference type="Proteomes" id="UP000666240">
    <property type="component" value="Unassembled WGS sequence"/>
</dbReference>
<evidence type="ECO:0000256" key="2">
    <source>
        <dbReference type="ARBA" id="ARBA00023239"/>
    </source>
</evidence>
<accession>A0A8J7UM32</accession>
<keyword evidence="2" id="KW-0456">Lyase</keyword>
<dbReference type="PANTHER" id="PTHR42818:SF1">
    <property type="entry name" value="SULFOPYRUVATE DECARBOXYLASE"/>
    <property type="match status" value="1"/>
</dbReference>
<dbReference type="CDD" id="cd07035">
    <property type="entry name" value="TPP_PYR_POX_like"/>
    <property type="match status" value="1"/>
</dbReference>
<keyword evidence="4" id="KW-1185">Reference proteome</keyword>
<evidence type="ECO:0000313" key="4">
    <source>
        <dbReference type="Proteomes" id="UP000666240"/>
    </source>
</evidence>
<keyword evidence="1" id="KW-0210">Decarboxylase</keyword>
<name>A0A8J7UM32_9HYPH</name>
<dbReference type="GO" id="GO:0016831">
    <property type="term" value="F:carboxy-lyase activity"/>
    <property type="evidence" value="ECO:0007669"/>
    <property type="project" value="UniProtKB-KW"/>
</dbReference>
<dbReference type="EMBL" id="JAGIYY010000004">
    <property type="protein sequence ID" value="MBP0439927.1"/>
    <property type="molecule type" value="Genomic_DNA"/>
</dbReference>
<dbReference type="InterPro" id="IPR029061">
    <property type="entry name" value="THDP-binding"/>
</dbReference>
<gene>
    <name evidence="3" type="ORF">J5Y06_14810</name>
</gene>
<comment type="caution">
    <text evidence="3">The sequence shown here is derived from an EMBL/GenBank/DDBJ whole genome shotgun (WGS) entry which is preliminary data.</text>
</comment>
<organism evidence="3 4">
    <name type="scientific">Tianweitania sediminis</name>
    <dbReference type="NCBI Taxonomy" id="1502156"/>
    <lineage>
        <taxon>Bacteria</taxon>
        <taxon>Pseudomonadati</taxon>
        <taxon>Pseudomonadota</taxon>
        <taxon>Alphaproteobacteria</taxon>
        <taxon>Hyphomicrobiales</taxon>
        <taxon>Phyllobacteriaceae</taxon>
        <taxon>Tianweitania</taxon>
    </lineage>
</organism>
<reference evidence="3" key="1">
    <citation type="submission" date="2021-03" db="EMBL/GenBank/DDBJ databases">
        <title>Genome sequencing and assembly of Tianweitania sediminis.</title>
        <authorList>
            <person name="Chhetri G."/>
        </authorList>
    </citation>
    <scope>NUCLEOTIDE SEQUENCE</scope>
    <source>
        <strain evidence="3">Z8</strain>
    </source>
</reference>
<evidence type="ECO:0000313" key="3">
    <source>
        <dbReference type="EMBL" id="MBP0439927.1"/>
    </source>
</evidence>
<proteinExistence type="predicted"/>
<dbReference type="InterPro" id="IPR051818">
    <property type="entry name" value="TPP_dependent_decarboxylase"/>
</dbReference>
<dbReference type="SUPFAM" id="SSF52518">
    <property type="entry name" value="Thiamin diphosphate-binding fold (THDP-binding)"/>
    <property type="match status" value="1"/>
</dbReference>
<dbReference type="PANTHER" id="PTHR42818">
    <property type="entry name" value="SULFOPYRUVATE DECARBOXYLASE SUBUNIT ALPHA"/>
    <property type="match status" value="1"/>
</dbReference>